<evidence type="ECO:0000313" key="2">
    <source>
        <dbReference type="EMBL" id="KAJ8355857.1"/>
    </source>
</evidence>
<accession>A0A9Q1FCQ7</accession>
<evidence type="ECO:0000256" key="1">
    <source>
        <dbReference type="SAM" id="MobiDB-lite"/>
    </source>
</evidence>
<keyword evidence="3" id="KW-1185">Reference proteome</keyword>
<sequence>MENLSIKERYGNERERVGFRVSFRVRGARVPPLTCPEASARQAKVLSRGYRVSQGDYSGCFARDGSKRNECRTKKTKKRVNPPSARGHARSCLDPPRQERAESSRFDTRAALFSHNGKGDVKSRPLRWGPLSPGPPHFQLGKGEIRGQAYSSPAAGEARVGPEQGIRRAFRKTSKTILMACKITLPAPRMQRKAGTSSPLSSPCPYPGHSEWTWAELRARGHVFTS</sequence>
<proteinExistence type="predicted"/>
<gene>
    <name evidence="2" type="ORF">SKAU_G00186510</name>
</gene>
<feature type="compositionally biased region" description="Basic and acidic residues" evidence="1">
    <location>
        <begin position="96"/>
        <end position="105"/>
    </location>
</feature>
<dbReference type="Proteomes" id="UP001152622">
    <property type="component" value="Chromosome 6"/>
</dbReference>
<organism evidence="2 3">
    <name type="scientific">Synaphobranchus kaupii</name>
    <name type="common">Kaup's arrowtooth eel</name>
    <dbReference type="NCBI Taxonomy" id="118154"/>
    <lineage>
        <taxon>Eukaryota</taxon>
        <taxon>Metazoa</taxon>
        <taxon>Chordata</taxon>
        <taxon>Craniata</taxon>
        <taxon>Vertebrata</taxon>
        <taxon>Euteleostomi</taxon>
        <taxon>Actinopterygii</taxon>
        <taxon>Neopterygii</taxon>
        <taxon>Teleostei</taxon>
        <taxon>Anguilliformes</taxon>
        <taxon>Synaphobranchidae</taxon>
        <taxon>Synaphobranchus</taxon>
    </lineage>
</organism>
<protein>
    <submittedName>
        <fullName evidence="2">Uncharacterized protein</fullName>
    </submittedName>
</protein>
<evidence type="ECO:0000313" key="3">
    <source>
        <dbReference type="Proteomes" id="UP001152622"/>
    </source>
</evidence>
<comment type="caution">
    <text evidence="2">The sequence shown here is derived from an EMBL/GenBank/DDBJ whole genome shotgun (WGS) entry which is preliminary data.</text>
</comment>
<feature type="region of interest" description="Disordered" evidence="1">
    <location>
        <begin position="71"/>
        <end position="105"/>
    </location>
</feature>
<reference evidence="2" key="1">
    <citation type="journal article" date="2023" name="Science">
        <title>Genome structures resolve the early diversification of teleost fishes.</title>
        <authorList>
            <person name="Parey E."/>
            <person name="Louis A."/>
            <person name="Montfort J."/>
            <person name="Bouchez O."/>
            <person name="Roques C."/>
            <person name="Iampietro C."/>
            <person name="Lluch J."/>
            <person name="Castinel A."/>
            <person name="Donnadieu C."/>
            <person name="Desvignes T."/>
            <person name="Floi Bucao C."/>
            <person name="Jouanno E."/>
            <person name="Wen M."/>
            <person name="Mejri S."/>
            <person name="Dirks R."/>
            <person name="Jansen H."/>
            <person name="Henkel C."/>
            <person name="Chen W.J."/>
            <person name="Zahm M."/>
            <person name="Cabau C."/>
            <person name="Klopp C."/>
            <person name="Thompson A.W."/>
            <person name="Robinson-Rechavi M."/>
            <person name="Braasch I."/>
            <person name="Lecointre G."/>
            <person name="Bobe J."/>
            <person name="Postlethwait J.H."/>
            <person name="Berthelot C."/>
            <person name="Roest Crollius H."/>
            <person name="Guiguen Y."/>
        </authorList>
    </citation>
    <scope>NUCLEOTIDE SEQUENCE</scope>
    <source>
        <strain evidence="2">WJC10195</strain>
    </source>
</reference>
<name>A0A9Q1FCQ7_SYNKA</name>
<dbReference type="AlphaFoldDB" id="A0A9Q1FCQ7"/>
<dbReference type="EMBL" id="JAINUF010000006">
    <property type="protein sequence ID" value="KAJ8355857.1"/>
    <property type="molecule type" value="Genomic_DNA"/>
</dbReference>